<dbReference type="AlphaFoldDB" id="A0AA87ZIQ9"/>
<dbReference type="EMBL" id="BTGU01002012">
    <property type="protein sequence ID" value="GMN32775.1"/>
    <property type="molecule type" value="Genomic_DNA"/>
</dbReference>
<comment type="caution">
    <text evidence="5">The sequence shown here is derived from an EMBL/GenBank/DDBJ whole genome shotgun (WGS) entry which is preliminary data.</text>
</comment>
<reference evidence="5" key="1">
    <citation type="submission" date="2023-07" db="EMBL/GenBank/DDBJ databases">
        <title>draft genome sequence of fig (Ficus carica).</title>
        <authorList>
            <person name="Takahashi T."/>
            <person name="Nishimura K."/>
        </authorList>
    </citation>
    <scope>NUCLEOTIDE SEQUENCE</scope>
</reference>
<evidence type="ECO:0000256" key="2">
    <source>
        <dbReference type="ARBA" id="ARBA00022679"/>
    </source>
</evidence>
<evidence type="ECO:0000313" key="5">
    <source>
        <dbReference type="EMBL" id="GMN32775.1"/>
    </source>
</evidence>
<feature type="domain" description="Sulfotransferase" evidence="4">
    <location>
        <begin position="59"/>
        <end position="311"/>
    </location>
</feature>
<name>A0AA87ZIQ9_FICCA</name>
<dbReference type="PANTHER" id="PTHR11783">
    <property type="entry name" value="SULFOTRANSFERASE SULT"/>
    <property type="match status" value="1"/>
</dbReference>
<dbReference type="SUPFAM" id="SSF52540">
    <property type="entry name" value="P-loop containing nucleoside triphosphate hydrolases"/>
    <property type="match status" value="1"/>
</dbReference>
<comment type="similarity">
    <text evidence="1 3">Belongs to the sulfotransferase 1 family.</text>
</comment>
<keyword evidence="2 3" id="KW-0808">Transferase</keyword>
<evidence type="ECO:0000313" key="6">
    <source>
        <dbReference type="Proteomes" id="UP001187192"/>
    </source>
</evidence>
<dbReference type="Proteomes" id="UP001187192">
    <property type="component" value="Unassembled WGS sequence"/>
</dbReference>
<dbReference type="Gene3D" id="3.40.50.300">
    <property type="entry name" value="P-loop containing nucleotide triphosphate hydrolases"/>
    <property type="match status" value="1"/>
</dbReference>
<dbReference type="InterPro" id="IPR000863">
    <property type="entry name" value="Sulfotransferase_dom"/>
</dbReference>
<protein>
    <recommendedName>
        <fullName evidence="3">Sulfotransferase</fullName>
        <ecNumber evidence="3">2.8.2.-</ecNumber>
    </recommendedName>
</protein>
<dbReference type="Pfam" id="PF00685">
    <property type="entry name" value="Sulfotransfer_1"/>
    <property type="match status" value="1"/>
</dbReference>
<evidence type="ECO:0000256" key="1">
    <source>
        <dbReference type="ARBA" id="ARBA00005771"/>
    </source>
</evidence>
<gene>
    <name evidence="5" type="ORF">TIFTF001_041787</name>
</gene>
<accession>A0AA87ZIQ9</accession>
<sequence length="321" mass="37672">MSKVKEVDDEFEAILENLEPNEKELINGKPYYYHQGFWIAEFLFRSTISAQRNFVAHEDDIILASCPKSGTTWLKALVFSIVNRTRFAPTDSPLLKVNPHDLVPFLESPSRIFEKIVFDQPRLFSTHMPHQLLSLSIKTSDSKIVYISRNPMDQFISYWFYTCKFPNDPNAEPVDLEDFFDKFCRGIHNSGPFWDHVLGYWKASLERPHKILFLKYEELKKDIGFNIKRLAKFLGFPFSEEEERRGVVEEISTLCSFEKMKNFDVNKNGHWTLGISNSLFFRKGEVGDWKNFLTPSMVERMEKLLQEKFGEHNLTFELPDL</sequence>
<dbReference type="EC" id="2.8.2.-" evidence="3"/>
<evidence type="ECO:0000256" key="3">
    <source>
        <dbReference type="RuleBase" id="RU361155"/>
    </source>
</evidence>
<keyword evidence="6" id="KW-1185">Reference proteome</keyword>
<dbReference type="InterPro" id="IPR027417">
    <property type="entry name" value="P-loop_NTPase"/>
</dbReference>
<dbReference type="GO" id="GO:0008146">
    <property type="term" value="F:sulfotransferase activity"/>
    <property type="evidence" value="ECO:0007669"/>
    <property type="project" value="InterPro"/>
</dbReference>
<proteinExistence type="inferred from homology"/>
<evidence type="ECO:0000259" key="4">
    <source>
        <dbReference type="Pfam" id="PF00685"/>
    </source>
</evidence>
<organism evidence="5 6">
    <name type="scientific">Ficus carica</name>
    <name type="common">Common fig</name>
    <dbReference type="NCBI Taxonomy" id="3494"/>
    <lineage>
        <taxon>Eukaryota</taxon>
        <taxon>Viridiplantae</taxon>
        <taxon>Streptophyta</taxon>
        <taxon>Embryophyta</taxon>
        <taxon>Tracheophyta</taxon>
        <taxon>Spermatophyta</taxon>
        <taxon>Magnoliopsida</taxon>
        <taxon>eudicotyledons</taxon>
        <taxon>Gunneridae</taxon>
        <taxon>Pentapetalae</taxon>
        <taxon>rosids</taxon>
        <taxon>fabids</taxon>
        <taxon>Rosales</taxon>
        <taxon>Moraceae</taxon>
        <taxon>Ficeae</taxon>
        <taxon>Ficus</taxon>
    </lineage>
</organism>